<organism evidence="3 4">
    <name type="scientific">Puccinia striiformis</name>
    <dbReference type="NCBI Taxonomy" id="27350"/>
    <lineage>
        <taxon>Eukaryota</taxon>
        <taxon>Fungi</taxon>
        <taxon>Dikarya</taxon>
        <taxon>Basidiomycota</taxon>
        <taxon>Pucciniomycotina</taxon>
        <taxon>Pucciniomycetes</taxon>
        <taxon>Pucciniales</taxon>
        <taxon>Pucciniaceae</taxon>
        <taxon>Puccinia</taxon>
    </lineage>
</organism>
<accession>A0A2S4V912</accession>
<reference evidence="3" key="1">
    <citation type="submission" date="2017-12" db="EMBL/GenBank/DDBJ databases">
        <title>Gene loss provides genomic basis for host adaptation in cereal stripe rust fungi.</title>
        <authorList>
            <person name="Xia C."/>
        </authorList>
    </citation>
    <scope>NUCLEOTIDE SEQUENCE [LARGE SCALE GENOMIC DNA]</scope>
    <source>
        <strain evidence="3">93-210</strain>
    </source>
</reference>
<dbReference type="SUPFAM" id="SSF53098">
    <property type="entry name" value="Ribonuclease H-like"/>
    <property type="match status" value="1"/>
</dbReference>
<dbReference type="PROSITE" id="PS50096">
    <property type="entry name" value="IQ"/>
    <property type="match status" value="1"/>
</dbReference>
<dbReference type="VEuPathDB" id="FungiDB:PSTT_09370"/>
<feature type="compositionally biased region" description="Basic and acidic residues" evidence="1">
    <location>
        <begin position="103"/>
        <end position="119"/>
    </location>
</feature>
<dbReference type="VEuPathDB" id="FungiDB:PSHT_13697"/>
<name>A0A2S4V912_9BASI</name>
<dbReference type="AlphaFoldDB" id="A0A2S4V912"/>
<feature type="domain" description="HAT C-terminal dimerisation" evidence="2">
    <location>
        <begin position="805"/>
        <end position="888"/>
    </location>
</feature>
<dbReference type="PANTHER" id="PTHR47501">
    <property type="entry name" value="TRANSPOSASE-RELATED"/>
    <property type="match status" value="1"/>
</dbReference>
<evidence type="ECO:0000313" key="3">
    <source>
        <dbReference type="EMBL" id="POW05965.1"/>
    </source>
</evidence>
<feature type="compositionally biased region" description="Polar residues" evidence="1">
    <location>
        <begin position="120"/>
        <end position="140"/>
    </location>
</feature>
<evidence type="ECO:0000259" key="2">
    <source>
        <dbReference type="Pfam" id="PF05699"/>
    </source>
</evidence>
<feature type="region of interest" description="Disordered" evidence="1">
    <location>
        <begin position="65"/>
        <end position="184"/>
    </location>
</feature>
<comment type="caution">
    <text evidence="3">The sequence shown here is derived from an EMBL/GenBank/DDBJ whole genome shotgun (WGS) entry which is preliminary data.</text>
</comment>
<sequence>MYYIQVVVNVVSCWLFQLSQAPTLGDRIHPAIIMSGVGAEAGKSTINPVSELRYSVLAASHKMRTLRRSSISASPHPTPSRPPSRQSTRIITPVRTDPNFIRPHADSRKSIAQVRRDQSEGLNSPSKSTVPCTSKSTRQVSNKRRRSEVDGSRTNSEQNHILMDLTQDSDQENSKVKKPRKTRSTLMGISRQPPERDAEGRVTKKPMIEPMYYECRWCGVTYKKGEGTRGNLVKHRDGSSNQAPCSNRANAILAGAKLPLTAKEIAEKGSSAVQLGPFDGRVFNQLLVMWLVHHSLPWNRIEDIDLEVVFRYARPGIKINSRGWAASEAHRLYCNLQDKVISTLNELPSKICLIHDIWTTKGNRQAFMGISVAYVTADWEYKVIHLGLKYIAWTHKGKFLAVPFANIITKLLKRKKLTLLILYPHILAQTTDSGSNNGTMASEVDRLVRQKTGTELNLADNHIRCFCHKVALILNAGLKAIDIGDDGLAEPEKATLGFVPELLPVTKEPDNIDVLDQFKEEVVIPLDDGGESDSEVSDDEANTSTQSTRNRIAVILKKVDTVIQKITGSAAKRSEYDFWAPKIEDVPPPTLIAGYGIRWNIKFQSRERGYKGRNVIHKLMEIERDRQDSEGGKNFYDNIEITRSDWEVVKRLNDVIGEFFFITKKMEGDISSAGMMLAEYRWIKTYLGQRLALPTDTEFASMYRKMIEKTDRYIIEALNCDVIILATILNPTYHLTMIQIWFPSHYSFAETLIKTQFAQRKLEHEEHTSPKRPPPTLDGNRELRRRDHDAVVFFPSMVDTTTQDELAVYLSGKYNLPIDKSGDALLWWKEHAGEFPILSLLARDYLACCATSASVERCFSAAADTCGRDRGSLASRTIERCVSSHQWLLQGVQADATFEEAHRIVARMGTIIERERTIHVPTPSTSS</sequence>
<dbReference type="InterPro" id="IPR012337">
    <property type="entry name" value="RNaseH-like_sf"/>
</dbReference>
<protein>
    <recommendedName>
        <fullName evidence="2">HAT C-terminal dimerisation domain-containing protein</fullName>
    </recommendedName>
</protein>
<proteinExistence type="predicted"/>
<dbReference type="GO" id="GO:0046983">
    <property type="term" value="F:protein dimerization activity"/>
    <property type="evidence" value="ECO:0007669"/>
    <property type="project" value="InterPro"/>
</dbReference>
<evidence type="ECO:0000313" key="4">
    <source>
        <dbReference type="Proteomes" id="UP000239156"/>
    </source>
</evidence>
<dbReference type="Pfam" id="PF05699">
    <property type="entry name" value="Dimer_Tnp_hAT"/>
    <property type="match status" value="1"/>
</dbReference>
<dbReference type="InterPro" id="IPR008906">
    <property type="entry name" value="HATC_C_dom"/>
</dbReference>
<gene>
    <name evidence="3" type="ORF">PSTT_09370</name>
</gene>
<dbReference type="PANTHER" id="PTHR47501:SF5">
    <property type="entry name" value="HAT C-TERMINAL DIMERISATION DOMAIN-CONTAINING PROTEIN"/>
    <property type="match status" value="1"/>
</dbReference>
<evidence type="ECO:0000256" key="1">
    <source>
        <dbReference type="SAM" id="MobiDB-lite"/>
    </source>
</evidence>
<keyword evidence="4" id="KW-1185">Reference proteome</keyword>
<dbReference type="EMBL" id="PKSL01000092">
    <property type="protein sequence ID" value="POW05965.1"/>
    <property type="molecule type" value="Genomic_DNA"/>
</dbReference>
<dbReference type="Proteomes" id="UP000239156">
    <property type="component" value="Unassembled WGS sequence"/>
</dbReference>